<accession>A0AAF0TP28</accession>
<sequence>MKDAPKGASFDSVSKSLHCIPSSSLIPLNPHLGCEDTYVPVPYSNDHESRYYSNPVSDEKAMEADEVNGPQAEAMDDEKA</sequence>
<keyword evidence="3" id="KW-1185">Reference proteome</keyword>
<dbReference type="Proteomes" id="UP001234989">
    <property type="component" value="Chromosome 4"/>
</dbReference>
<feature type="region of interest" description="Disordered" evidence="1">
    <location>
        <begin position="46"/>
        <end position="80"/>
    </location>
</feature>
<dbReference type="AlphaFoldDB" id="A0AAF0TP28"/>
<evidence type="ECO:0000313" key="3">
    <source>
        <dbReference type="Proteomes" id="UP001234989"/>
    </source>
</evidence>
<dbReference type="EMBL" id="CP133615">
    <property type="protein sequence ID" value="WMV26946.1"/>
    <property type="molecule type" value="Genomic_DNA"/>
</dbReference>
<name>A0AAF0TP28_SOLVR</name>
<evidence type="ECO:0000313" key="2">
    <source>
        <dbReference type="EMBL" id="WMV26946.1"/>
    </source>
</evidence>
<protein>
    <submittedName>
        <fullName evidence="2">Uncharacterized protein</fullName>
    </submittedName>
</protein>
<evidence type="ECO:0000256" key="1">
    <source>
        <dbReference type="SAM" id="MobiDB-lite"/>
    </source>
</evidence>
<gene>
    <name evidence="2" type="ORF">MTR67_020331</name>
</gene>
<proteinExistence type="predicted"/>
<reference evidence="2" key="1">
    <citation type="submission" date="2023-08" db="EMBL/GenBank/DDBJ databases">
        <title>A de novo genome assembly of Solanum verrucosum Schlechtendal, a Mexican diploid species geographically isolated from the other diploid A-genome species in potato relatives.</title>
        <authorList>
            <person name="Hosaka K."/>
        </authorList>
    </citation>
    <scope>NUCLEOTIDE SEQUENCE</scope>
    <source>
        <tissue evidence="2">Young leaves</tissue>
    </source>
</reference>
<organism evidence="2 3">
    <name type="scientific">Solanum verrucosum</name>
    <dbReference type="NCBI Taxonomy" id="315347"/>
    <lineage>
        <taxon>Eukaryota</taxon>
        <taxon>Viridiplantae</taxon>
        <taxon>Streptophyta</taxon>
        <taxon>Embryophyta</taxon>
        <taxon>Tracheophyta</taxon>
        <taxon>Spermatophyta</taxon>
        <taxon>Magnoliopsida</taxon>
        <taxon>eudicotyledons</taxon>
        <taxon>Gunneridae</taxon>
        <taxon>Pentapetalae</taxon>
        <taxon>asterids</taxon>
        <taxon>lamiids</taxon>
        <taxon>Solanales</taxon>
        <taxon>Solanaceae</taxon>
        <taxon>Solanoideae</taxon>
        <taxon>Solaneae</taxon>
        <taxon>Solanum</taxon>
    </lineage>
</organism>